<feature type="non-terminal residue" evidence="2">
    <location>
        <position position="204"/>
    </location>
</feature>
<dbReference type="VEuPathDB" id="FungiDB:SCHCODRAFT_02502972"/>
<evidence type="ECO:0000256" key="1">
    <source>
        <dbReference type="SAM" id="MobiDB-lite"/>
    </source>
</evidence>
<feature type="region of interest" description="Disordered" evidence="1">
    <location>
        <begin position="52"/>
        <end position="73"/>
    </location>
</feature>
<dbReference type="KEGG" id="scm:SCHCO_02502972"/>
<reference evidence="2 3" key="1">
    <citation type="journal article" date="2010" name="Nat. Biotechnol.">
        <title>Genome sequence of the model mushroom Schizophyllum commune.</title>
        <authorList>
            <person name="Ohm R.A."/>
            <person name="de Jong J.F."/>
            <person name="Lugones L.G."/>
            <person name="Aerts A."/>
            <person name="Kothe E."/>
            <person name="Stajich J.E."/>
            <person name="de Vries R.P."/>
            <person name="Record E."/>
            <person name="Levasseur A."/>
            <person name="Baker S.E."/>
            <person name="Bartholomew K.A."/>
            <person name="Coutinho P.M."/>
            <person name="Erdmann S."/>
            <person name="Fowler T.J."/>
            <person name="Gathman A.C."/>
            <person name="Lombard V."/>
            <person name="Henrissat B."/>
            <person name="Knabe N."/>
            <person name="Kuees U."/>
            <person name="Lilly W.W."/>
            <person name="Lindquist E."/>
            <person name="Lucas S."/>
            <person name="Magnuson J.K."/>
            <person name="Piumi F."/>
            <person name="Raudaskoski M."/>
            <person name="Salamov A."/>
            <person name="Schmutz J."/>
            <person name="Schwarze F.W.M.R."/>
            <person name="vanKuyk P.A."/>
            <person name="Horton J.S."/>
            <person name="Grigoriev I.V."/>
            <person name="Woesten H.A.B."/>
        </authorList>
    </citation>
    <scope>NUCLEOTIDE SEQUENCE [LARGE SCALE GENOMIC DNA]</scope>
    <source>
        <strain evidence="3">H4-8 / FGSC 9210</strain>
    </source>
</reference>
<dbReference type="Proteomes" id="UP000007431">
    <property type="component" value="Unassembled WGS sequence"/>
</dbReference>
<dbReference type="RefSeq" id="XP_003031940.1">
    <property type="nucleotide sequence ID" value="XM_003031894.1"/>
</dbReference>
<organism evidence="3">
    <name type="scientific">Schizophyllum commune (strain H4-8 / FGSC 9210)</name>
    <name type="common">Split gill fungus</name>
    <dbReference type="NCBI Taxonomy" id="578458"/>
    <lineage>
        <taxon>Eukaryota</taxon>
        <taxon>Fungi</taxon>
        <taxon>Dikarya</taxon>
        <taxon>Basidiomycota</taxon>
        <taxon>Agaricomycotina</taxon>
        <taxon>Agaricomycetes</taxon>
        <taxon>Agaricomycetidae</taxon>
        <taxon>Agaricales</taxon>
        <taxon>Schizophyllaceae</taxon>
        <taxon>Schizophyllum</taxon>
    </lineage>
</organism>
<proteinExistence type="predicted"/>
<dbReference type="AlphaFoldDB" id="D8Q5W0"/>
<name>D8Q5W0_SCHCM</name>
<gene>
    <name evidence="2" type="ORF">SCHCODRAFT_109355</name>
</gene>
<accession>D8Q5W0</accession>
<evidence type="ECO:0000313" key="3">
    <source>
        <dbReference type="Proteomes" id="UP000007431"/>
    </source>
</evidence>
<dbReference type="HOGENOM" id="CLU_1343942_0_0_1"/>
<dbReference type="EMBL" id="GL377306">
    <property type="protein sequence ID" value="EFI97037.1"/>
    <property type="molecule type" value="Genomic_DNA"/>
</dbReference>
<protein>
    <submittedName>
        <fullName evidence="2">Uncharacterized protein</fullName>
    </submittedName>
</protein>
<keyword evidence="3" id="KW-1185">Reference proteome</keyword>
<evidence type="ECO:0000313" key="2">
    <source>
        <dbReference type="EMBL" id="EFI97037.1"/>
    </source>
</evidence>
<dbReference type="GeneID" id="9590021"/>
<dbReference type="InParanoid" id="D8Q5W0"/>
<sequence>MDELASAYDERLLEVITILLWNTRLRMSPCSSHRSALSGGLRVLNPAFPSLSPAAEPDDIDDRSTLTPTSKLPTHQHRTGVMIAGFDIPLRHRTFVFATNLADSRDECIICSTTPKIGPRSYTNNIGETTSLTHTPGAAGRDIHLRRADKLLHTVEEWSSALMKLDGIRAVNVGNMSLVYVLSTVLRAYPQALLSAAFLDGPKH</sequence>